<comment type="function">
    <text evidence="1">Involved in DNA recombination.</text>
</comment>
<dbReference type="EMBL" id="JBHTMU010000002">
    <property type="protein sequence ID" value="MFD1341144.1"/>
    <property type="molecule type" value="Genomic_DNA"/>
</dbReference>
<evidence type="ECO:0000313" key="7">
    <source>
        <dbReference type="EMBL" id="MFD1341144.1"/>
    </source>
</evidence>
<proteinExistence type="inferred from homology"/>
<evidence type="ECO:0000256" key="5">
    <source>
        <dbReference type="ARBA" id="ARBA00023172"/>
    </source>
</evidence>
<keyword evidence="6" id="KW-0812">Transmembrane</keyword>
<keyword evidence="8" id="KW-1185">Reference proteome</keyword>
<evidence type="ECO:0000256" key="1">
    <source>
        <dbReference type="ARBA" id="ARBA00003416"/>
    </source>
</evidence>
<keyword evidence="4" id="KW-0175">Coiled coil</keyword>
<evidence type="ECO:0000313" key="8">
    <source>
        <dbReference type="Proteomes" id="UP001597135"/>
    </source>
</evidence>
<accession>A0ABW3ZDD1</accession>
<dbReference type="PANTHER" id="PTHR30563:SF0">
    <property type="entry name" value="DNA RECOMBINATION PROTEIN RMUC"/>
    <property type="match status" value="1"/>
</dbReference>
<feature type="transmembrane region" description="Helical" evidence="6">
    <location>
        <begin position="15"/>
        <end position="35"/>
    </location>
</feature>
<reference evidence="8" key="1">
    <citation type="journal article" date="2019" name="Int. J. Syst. Evol. Microbiol.">
        <title>The Global Catalogue of Microorganisms (GCM) 10K type strain sequencing project: providing services to taxonomists for standard genome sequencing and annotation.</title>
        <authorList>
            <consortium name="The Broad Institute Genomics Platform"/>
            <consortium name="The Broad Institute Genome Sequencing Center for Infectious Disease"/>
            <person name="Wu L."/>
            <person name="Ma J."/>
        </authorList>
    </citation>
    <scope>NUCLEOTIDE SEQUENCE [LARGE SCALE GENOMIC DNA]</scope>
    <source>
        <strain evidence="8">CCUG 62953</strain>
    </source>
</reference>
<dbReference type="SUPFAM" id="SSF58113">
    <property type="entry name" value="Apolipoprotein A-I"/>
    <property type="match status" value="1"/>
</dbReference>
<name>A0ABW3ZDD1_9RHOB</name>
<organism evidence="7 8">
    <name type="scientific">Litorisediminicola beolgyonensis</name>
    <dbReference type="NCBI Taxonomy" id="1173614"/>
    <lineage>
        <taxon>Bacteria</taxon>
        <taxon>Pseudomonadati</taxon>
        <taxon>Pseudomonadota</taxon>
        <taxon>Alphaproteobacteria</taxon>
        <taxon>Rhodobacterales</taxon>
        <taxon>Paracoccaceae</taxon>
        <taxon>Litorisediminicola</taxon>
    </lineage>
</organism>
<evidence type="ECO:0000256" key="3">
    <source>
        <dbReference type="ARBA" id="ARBA00021840"/>
    </source>
</evidence>
<dbReference type="Pfam" id="PF02646">
    <property type="entry name" value="RmuC"/>
    <property type="match status" value="1"/>
</dbReference>
<dbReference type="PANTHER" id="PTHR30563">
    <property type="entry name" value="DNA RECOMBINATION PROTEIN RMUC"/>
    <property type="match status" value="1"/>
</dbReference>
<dbReference type="RefSeq" id="WP_386801204.1">
    <property type="nucleotide sequence ID" value="NZ_JBHTMU010000002.1"/>
</dbReference>
<dbReference type="Proteomes" id="UP001597135">
    <property type="component" value="Unassembled WGS sequence"/>
</dbReference>
<evidence type="ECO:0000256" key="4">
    <source>
        <dbReference type="ARBA" id="ARBA00023054"/>
    </source>
</evidence>
<gene>
    <name evidence="7" type="primary">rmuC</name>
    <name evidence="7" type="ORF">ACFQ4E_01805</name>
</gene>
<keyword evidence="6" id="KW-0472">Membrane</keyword>
<sequence>MIEIGSLTLDLSDPLTQAALAALGVVLLIVILLIASLRAAARGARTTALLEDYLARLGADVQGLGQGQTQLAGSLQTVSETSAHAQMQILQTVETRMAETQRQMAERLAVGQTQMTEHLGVVQGQVADRLGLVQGQMADRLAQVQRQMEERLTEVQKQMSERLSDGQLKQARSITDLQEQVKEVLSGHSQKTATSLTQLEERLAVIDKAQDNITKLSGDVLSLQDILSNKQRRGMFGEIQLTDIVSKALPSDSYALQYTLSNGKRADCLIHLPNPPGPIVIDAKFPLEAYEALAAAETEADRARALRDLATAVRGHFRAISEKYIIEGETADSALMFLPSEAVYAELHARLPQVVREGFASRVWIVSPTTCMATLNTMRAILKDARMREQAGAIRKALKQLHRDVQIVSERAGKLETHLRQAGEDVSGILTAAGRAEKRADRLDNFDFEELAADPPQAVPEVSVAE</sequence>
<evidence type="ECO:0000256" key="6">
    <source>
        <dbReference type="SAM" id="Phobius"/>
    </source>
</evidence>
<protein>
    <recommendedName>
        <fullName evidence="3">DNA recombination protein RmuC homolog</fullName>
    </recommendedName>
</protein>
<dbReference type="InterPro" id="IPR003798">
    <property type="entry name" value="DNA_recombination_RmuC"/>
</dbReference>
<dbReference type="Gene3D" id="1.20.120.20">
    <property type="entry name" value="Apolipoprotein"/>
    <property type="match status" value="1"/>
</dbReference>
<keyword evidence="5" id="KW-0233">DNA recombination</keyword>
<comment type="caution">
    <text evidence="7">The sequence shown here is derived from an EMBL/GenBank/DDBJ whole genome shotgun (WGS) entry which is preliminary data.</text>
</comment>
<keyword evidence="6" id="KW-1133">Transmembrane helix</keyword>
<evidence type="ECO:0000256" key="2">
    <source>
        <dbReference type="ARBA" id="ARBA00009840"/>
    </source>
</evidence>
<comment type="similarity">
    <text evidence="2">Belongs to the RmuC family.</text>
</comment>